<dbReference type="InterPro" id="IPR011029">
    <property type="entry name" value="DEATH-like_dom_sf"/>
</dbReference>
<accession>A0A7M7N9Z3</accession>
<proteinExistence type="predicted"/>
<dbReference type="Pfam" id="PF00531">
    <property type="entry name" value="Death"/>
    <property type="match status" value="1"/>
</dbReference>
<dbReference type="InterPro" id="IPR027417">
    <property type="entry name" value="P-loop_NTPase"/>
</dbReference>
<dbReference type="GeneID" id="105443696"/>
<name>A0A7M7N9Z3_STRPU</name>
<feature type="domain" description="Death" evidence="2">
    <location>
        <begin position="27"/>
        <end position="96"/>
    </location>
</feature>
<dbReference type="SUPFAM" id="SSF47986">
    <property type="entry name" value="DEATH domain"/>
    <property type="match status" value="1"/>
</dbReference>
<dbReference type="InParanoid" id="A0A7M7N9Z3"/>
<dbReference type="OrthoDB" id="9892076at2759"/>
<dbReference type="GO" id="GO:0007165">
    <property type="term" value="P:signal transduction"/>
    <property type="evidence" value="ECO:0007669"/>
    <property type="project" value="InterPro"/>
</dbReference>
<dbReference type="CDD" id="cd01670">
    <property type="entry name" value="Death"/>
    <property type="match status" value="1"/>
</dbReference>
<dbReference type="PROSITE" id="PS50017">
    <property type="entry name" value="DEATH_DOMAIN"/>
    <property type="match status" value="1"/>
</dbReference>
<organism evidence="3 4">
    <name type="scientific">Strongylocentrotus purpuratus</name>
    <name type="common">Purple sea urchin</name>
    <dbReference type="NCBI Taxonomy" id="7668"/>
    <lineage>
        <taxon>Eukaryota</taxon>
        <taxon>Metazoa</taxon>
        <taxon>Echinodermata</taxon>
        <taxon>Eleutherozoa</taxon>
        <taxon>Echinozoa</taxon>
        <taxon>Echinoidea</taxon>
        <taxon>Euechinoidea</taxon>
        <taxon>Echinacea</taxon>
        <taxon>Camarodonta</taxon>
        <taxon>Echinidea</taxon>
        <taxon>Strongylocentrotidae</taxon>
        <taxon>Strongylocentrotus</taxon>
    </lineage>
</organism>
<dbReference type="Gene3D" id="1.10.533.10">
    <property type="entry name" value="Death Domain, Fas"/>
    <property type="match status" value="1"/>
</dbReference>
<dbReference type="Proteomes" id="UP000007110">
    <property type="component" value="Unassembled WGS sequence"/>
</dbReference>
<feature type="coiled-coil region" evidence="1">
    <location>
        <begin position="105"/>
        <end position="132"/>
    </location>
</feature>
<dbReference type="RefSeq" id="XP_030833463.1">
    <property type="nucleotide sequence ID" value="XM_030977603.1"/>
</dbReference>
<keyword evidence="1" id="KW-0175">Coiled coil</keyword>
<protein>
    <recommendedName>
        <fullName evidence="2">Death domain-containing protein</fullName>
    </recommendedName>
</protein>
<reference evidence="3" key="2">
    <citation type="submission" date="2021-01" db="UniProtKB">
        <authorList>
            <consortium name="EnsemblMetazoa"/>
        </authorList>
    </citation>
    <scope>IDENTIFICATION</scope>
</reference>
<dbReference type="InterPro" id="IPR000488">
    <property type="entry name" value="Death_dom"/>
</dbReference>
<reference evidence="4" key="1">
    <citation type="submission" date="2015-02" db="EMBL/GenBank/DDBJ databases">
        <title>Genome sequencing for Strongylocentrotus purpuratus.</title>
        <authorList>
            <person name="Murali S."/>
            <person name="Liu Y."/>
            <person name="Vee V."/>
            <person name="English A."/>
            <person name="Wang M."/>
            <person name="Skinner E."/>
            <person name="Han Y."/>
            <person name="Muzny D.M."/>
            <person name="Worley K.C."/>
            <person name="Gibbs R.A."/>
        </authorList>
    </citation>
    <scope>NUCLEOTIDE SEQUENCE</scope>
</reference>
<evidence type="ECO:0000259" key="2">
    <source>
        <dbReference type="PROSITE" id="PS50017"/>
    </source>
</evidence>
<evidence type="ECO:0000313" key="3">
    <source>
        <dbReference type="EnsemblMetazoa" id="XP_030833463"/>
    </source>
</evidence>
<keyword evidence="4" id="KW-1185">Reference proteome</keyword>
<dbReference type="SUPFAM" id="SSF52540">
    <property type="entry name" value="P-loop containing nucleoside triphosphate hydrolases"/>
    <property type="match status" value="1"/>
</dbReference>
<dbReference type="EnsemblMetazoa" id="XM_030977603">
    <property type="protein sequence ID" value="XP_030833463"/>
    <property type="gene ID" value="LOC105443696"/>
</dbReference>
<dbReference type="KEGG" id="spu:105443696"/>
<evidence type="ECO:0000313" key="4">
    <source>
        <dbReference type="Proteomes" id="UP000007110"/>
    </source>
</evidence>
<sequence>MSSRSEQDFWRVLTHIAENMKTDEETEKLGLELGIPQYDIDGSRVANRHGIVYEGTFNMLKKWSRLQHQETSLRILRQALERVGRIDLCESMDRGESTSSIPDVAETESSALKNHREELDKLKDYLQNYRQIECINNDKARPEVVHIGLYGEKGSGKSALANSLKFAFTGTYDDCANEMPMHLEATRYKQRIRITEHIHIIDSREMRDVDVRQISDDIIPQICGKRGVDDHNRVTGGIVIHCPVFVWNFAKPSFCPQEAMTEFIINLDSAVLDHYGRHLMVAIIHEKELQPREDFPAVSALLPKDHVWMLKNYTLDNHEHNDEKNIAILKFLKKCVNVGERNIDFEMEKRNEKELSWYHS</sequence>
<evidence type="ECO:0000256" key="1">
    <source>
        <dbReference type="SAM" id="Coils"/>
    </source>
</evidence>
<dbReference type="AlphaFoldDB" id="A0A7M7N9Z3"/>